<dbReference type="eggNOG" id="ENOG502ZPHD">
    <property type="taxonomic scope" value="Bacteria"/>
</dbReference>
<gene>
    <name evidence="1" type="ordered locus">Ppha_1603</name>
</gene>
<dbReference type="KEGG" id="pph:Ppha_1603"/>
<keyword evidence="2" id="KW-1185">Reference proteome</keyword>
<reference evidence="1 2" key="1">
    <citation type="submission" date="2008-06" db="EMBL/GenBank/DDBJ databases">
        <title>Complete sequence of Pelodictyon phaeoclathratiforme BU-1.</title>
        <authorList>
            <consortium name="US DOE Joint Genome Institute"/>
            <person name="Lucas S."/>
            <person name="Copeland A."/>
            <person name="Lapidus A."/>
            <person name="Glavina del Rio T."/>
            <person name="Dalin E."/>
            <person name="Tice H."/>
            <person name="Bruce D."/>
            <person name="Goodwin L."/>
            <person name="Pitluck S."/>
            <person name="Schmutz J."/>
            <person name="Larimer F."/>
            <person name="Land M."/>
            <person name="Hauser L."/>
            <person name="Kyrpides N."/>
            <person name="Mikhailova N."/>
            <person name="Liu Z."/>
            <person name="Li T."/>
            <person name="Zhao F."/>
            <person name="Overmann J."/>
            <person name="Bryant D.A."/>
            <person name="Richardson P."/>
        </authorList>
    </citation>
    <scope>NUCLEOTIDE SEQUENCE [LARGE SCALE GENOMIC DNA]</scope>
    <source>
        <strain evidence="2">DSM 5477 / BU-1</strain>
    </source>
</reference>
<dbReference type="Proteomes" id="UP000002724">
    <property type="component" value="Chromosome"/>
</dbReference>
<dbReference type="HOGENOM" id="CLU_185169_0_0_10"/>
<evidence type="ECO:0008006" key="3">
    <source>
        <dbReference type="Google" id="ProtNLM"/>
    </source>
</evidence>
<evidence type="ECO:0000313" key="1">
    <source>
        <dbReference type="EMBL" id="ACF43843.1"/>
    </source>
</evidence>
<dbReference type="OrthoDB" id="200227at2"/>
<protein>
    <recommendedName>
        <fullName evidence="3">Addiction module component, TIGR02574 family</fullName>
    </recommendedName>
</protein>
<evidence type="ECO:0000313" key="2">
    <source>
        <dbReference type="Proteomes" id="UP000002724"/>
    </source>
</evidence>
<sequence length="72" mass="8487">MTIAELKVKPFAERLQLMEDLWETLSNEDNNLQSPAWHQEILEERMDLINTGQAEYVTIEELKKRIQPGECK</sequence>
<proteinExistence type="predicted"/>
<dbReference type="InterPro" id="IPR013406">
    <property type="entry name" value="CHP02574_addiction_mod"/>
</dbReference>
<dbReference type="Pfam" id="PF09720">
    <property type="entry name" value="Unstab_antitox"/>
    <property type="match status" value="1"/>
</dbReference>
<dbReference type="AlphaFoldDB" id="B4SAF7"/>
<dbReference type="NCBIfam" id="TIGR02574">
    <property type="entry name" value="stabl_TIGR02574"/>
    <property type="match status" value="1"/>
</dbReference>
<name>B4SAF7_PELPB</name>
<dbReference type="STRING" id="324925.Ppha_1603"/>
<dbReference type="EMBL" id="CP001110">
    <property type="protein sequence ID" value="ACF43843.1"/>
    <property type="molecule type" value="Genomic_DNA"/>
</dbReference>
<accession>B4SAF7</accession>
<organism evidence="1 2">
    <name type="scientific">Pelodictyon phaeoclathratiforme (strain DSM 5477 / BU-1)</name>
    <dbReference type="NCBI Taxonomy" id="324925"/>
    <lineage>
        <taxon>Bacteria</taxon>
        <taxon>Pseudomonadati</taxon>
        <taxon>Chlorobiota</taxon>
        <taxon>Chlorobiia</taxon>
        <taxon>Chlorobiales</taxon>
        <taxon>Chlorobiaceae</taxon>
        <taxon>Chlorobium/Pelodictyon group</taxon>
        <taxon>Pelodictyon</taxon>
    </lineage>
</organism>